<name>A0A540MF70_MALBA</name>
<dbReference type="GO" id="GO:0007165">
    <property type="term" value="P:signal transduction"/>
    <property type="evidence" value="ECO:0007669"/>
    <property type="project" value="InterPro"/>
</dbReference>
<feature type="domain" description="TIR" evidence="5">
    <location>
        <begin position="173"/>
        <end position="339"/>
    </location>
</feature>
<dbReference type="EC" id="3.2.2.6" evidence="1"/>
<evidence type="ECO:0000313" key="7">
    <source>
        <dbReference type="Proteomes" id="UP000315295"/>
    </source>
</evidence>
<dbReference type="PANTHER" id="PTHR32009:SF39">
    <property type="entry name" value="TIR DOMAIN-CONTAINING PROTEIN"/>
    <property type="match status" value="1"/>
</dbReference>
<dbReference type="PROSITE" id="PS50104">
    <property type="entry name" value="TIR"/>
    <property type="match status" value="2"/>
</dbReference>
<dbReference type="SMART" id="SM00255">
    <property type="entry name" value="TIR"/>
    <property type="match status" value="2"/>
</dbReference>
<reference evidence="6 7" key="1">
    <citation type="journal article" date="2019" name="G3 (Bethesda)">
        <title>Sequencing of a Wild Apple (Malus baccata) Genome Unravels the Differences Between Cultivated and Wild Apple Species Regarding Disease Resistance and Cold Tolerance.</title>
        <authorList>
            <person name="Chen X."/>
        </authorList>
    </citation>
    <scope>NUCLEOTIDE SEQUENCE [LARGE SCALE GENOMIC DNA]</scope>
    <source>
        <strain evidence="7">cv. Shandingzi</strain>
        <tissue evidence="6">Leaves</tissue>
    </source>
</reference>
<dbReference type="Proteomes" id="UP000315295">
    <property type="component" value="Unassembled WGS sequence"/>
</dbReference>
<dbReference type="Gene3D" id="3.40.50.10140">
    <property type="entry name" value="Toll/interleukin-1 receptor homology (TIR) domain"/>
    <property type="match status" value="2"/>
</dbReference>
<gene>
    <name evidence="6" type="ORF">C1H46_016960</name>
</gene>
<dbReference type="AlphaFoldDB" id="A0A540MF70"/>
<evidence type="ECO:0000259" key="5">
    <source>
        <dbReference type="PROSITE" id="PS50104"/>
    </source>
</evidence>
<feature type="domain" description="TIR" evidence="5">
    <location>
        <begin position="17"/>
        <end position="171"/>
    </location>
</feature>
<evidence type="ECO:0000256" key="3">
    <source>
        <dbReference type="ARBA" id="ARBA00023027"/>
    </source>
</evidence>
<dbReference type="STRING" id="106549.A0A540MF70"/>
<comment type="caution">
    <text evidence="6">The sequence shown here is derived from an EMBL/GenBank/DDBJ whole genome shotgun (WGS) entry which is preliminary data.</text>
</comment>
<accession>A0A540MF70</accession>
<comment type="catalytic activity">
    <reaction evidence="4">
        <text>NAD(+) + H2O = ADP-D-ribose + nicotinamide + H(+)</text>
        <dbReference type="Rhea" id="RHEA:16301"/>
        <dbReference type="ChEBI" id="CHEBI:15377"/>
        <dbReference type="ChEBI" id="CHEBI:15378"/>
        <dbReference type="ChEBI" id="CHEBI:17154"/>
        <dbReference type="ChEBI" id="CHEBI:57540"/>
        <dbReference type="ChEBI" id="CHEBI:57967"/>
        <dbReference type="EC" id="3.2.2.6"/>
    </reaction>
    <physiologicalReaction direction="left-to-right" evidence="4">
        <dbReference type="Rhea" id="RHEA:16302"/>
    </physiologicalReaction>
</comment>
<evidence type="ECO:0000256" key="4">
    <source>
        <dbReference type="ARBA" id="ARBA00047304"/>
    </source>
</evidence>
<evidence type="ECO:0000313" key="6">
    <source>
        <dbReference type="EMBL" id="TQD97381.1"/>
    </source>
</evidence>
<sequence>MASSPPPPPPPSSRGRWIYDVFINFGSEDTRKIFIGHLYKALEQKSIKTFIGGDDPDLLTTIQVSKISIVVFSENYASSTRCLKQLVHILDRMDTEKHIVVPIFYQVDPSDVRKLAVSLQPDHGSNASIEEMQNWRSALTKAAGISGWDSRESRDDAKFIEDIVQDIFSKLLQLSNVFINFRGEDTRLSFVAHLHKALYQEAIHAFSDLGELNKGDEISNLFNDIHKSSISIVIFSKGYAQSTWCLTELVEIMECVDRKIQKVCPVFYGVSPSEVRKITGSFGDAFYRYNDNSRFHMEEVKRWRDALTRAADYSGFDRIRSKNDAELIEKIVKHTRRACRDFDV</sequence>
<organism evidence="6 7">
    <name type="scientific">Malus baccata</name>
    <name type="common">Siberian crab apple</name>
    <name type="synonym">Pyrus baccata</name>
    <dbReference type="NCBI Taxonomy" id="106549"/>
    <lineage>
        <taxon>Eukaryota</taxon>
        <taxon>Viridiplantae</taxon>
        <taxon>Streptophyta</taxon>
        <taxon>Embryophyta</taxon>
        <taxon>Tracheophyta</taxon>
        <taxon>Spermatophyta</taxon>
        <taxon>Magnoliopsida</taxon>
        <taxon>eudicotyledons</taxon>
        <taxon>Gunneridae</taxon>
        <taxon>Pentapetalae</taxon>
        <taxon>rosids</taxon>
        <taxon>fabids</taxon>
        <taxon>Rosales</taxon>
        <taxon>Rosaceae</taxon>
        <taxon>Amygdaloideae</taxon>
        <taxon>Maleae</taxon>
        <taxon>Malus</taxon>
    </lineage>
</organism>
<keyword evidence="2" id="KW-0378">Hydrolase</keyword>
<dbReference type="SUPFAM" id="SSF52200">
    <property type="entry name" value="Toll/Interleukin receptor TIR domain"/>
    <property type="match status" value="2"/>
</dbReference>
<dbReference type="InterPro" id="IPR000157">
    <property type="entry name" value="TIR_dom"/>
</dbReference>
<proteinExistence type="predicted"/>
<dbReference type="GO" id="GO:0061809">
    <property type="term" value="F:NAD+ nucleosidase activity, cyclic ADP-ribose generating"/>
    <property type="evidence" value="ECO:0007669"/>
    <property type="project" value="UniProtKB-EC"/>
</dbReference>
<evidence type="ECO:0000256" key="1">
    <source>
        <dbReference type="ARBA" id="ARBA00011982"/>
    </source>
</evidence>
<keyword evidence="3" id="KW-0520">NAD</keyword>
<dbReference type="Pfam" id="PF01582">
    <property type="entry name" value="TIR"/>
    <property type="match status" value="2"/>
</dbReference>
<dbReference type="FunFam" id="3.40.50.10140:FF:000007">
    <property type="entry name" value="Disease resistance protein (TIR-NBS-LRR class)"/>
    <property type="match status" value="2"/>
</dbReference>
<dbReference type="InterPro" id="IPR035897">
    <property type="entry name" value="Toll_tir_struct_dom_sf"/>
</dbReference>
<dbReference type="EMBL" id="VIEB01000273">
    <property type="protein sequence ID" value="TQD97381.1"/>
    <property type="molecule type" value="Genomic_DNA"/>
</dbReference>
<protein>
    <recommendedName>
        <fullName evidence="1">ADP-ribosyl cyclase/cyclic ADP-ribose hydrolase</fullName>
        <ecNumber evidence="1">3.2.2.6</ecNumber>
    </recommendedName>
</protein>
<keyword evidence="7" id="KW-1185">Reference proteome</keyword>
<dbReference type="PANTHER" id="PTHR32009">
    <property type="entry name" value="TMV RESISTANCE PROTEIN N-LIKE"/>
    <property type="match status" value="1"/>
</dbReference>
<evidence type="ECO:0000256" key="2">
    <source>
        <dbReference type="ARBA" id="ARBA00022801"/>
    </source>
</evidence>